<dbReference type="Gene3D" id="3.90.180.10">
    <property type="entry name" value="Medium-chain alcohol dehydrogenases, catalytic domain"/>
    <property type="match status" value="1"/>
</dbReference>
<accession>A0A6I3KYA9</accession>
<dbReference type="RefSeq" id="WP_154790205.1">
    <property type="nucleotide sequence ID" value="NZ_WMBB01000011.1"/>
</dbReference>
<evidence type="ECO:0000256" key="4">
    <source>
        <dbReference type="ARBA" id="ARBA00022833"/>
    </source>
</evidence>
<dbReference type="InterPro" id="IPR011032">
    <property type="entry name" value="GroES-like_sf"/>
</dbReference>
<dbReference type="CDD" id="cd08279">
    <property type="entry name" value="Zn_ADH_class_III"/>
    <property type="match status" value="1"/>
</dbReference>
<dbReference type="InterPro" id="IPR013154">
    <property type="entry name" value="ADH-like_N"/>
</dbReference>
<dbReference type="PANTHER" id="PTHR43350">
    <property type="entry name" value="NAD-DEPENDENT ALCOHOL DEHYDROGENASE"/>
    <property type="match status" value="1"/>
</dbReference>
<dbReference type="SMART" id="SM00829">
    <property type="entry name" value="PKS_ER"/>
    <property type="match status" value="1"/>
</dbReference>
<evidence type="ECO:0000313" key="9">
    <source>
        <dbReference type="Proteomes" id="UP000432464"/>
    </source>
</evidence>
<dbReference type="EC" id="1.1.1.306" evidence="8"/>
<dbReference type="SUPFAM" id="SSF51735">
    <property type="entry name" value="NAD(P)-binding Rossmann-fold domains"/>
    <property type="match status" value="1"/>
</dbReference>
<evidence type="ECO:0000256" key="2">
    <source>
        <dbReference type="ARBA" id="ARBA00008072"/>
    </source>
</evidence>
<dbReference type="GO" id="GO:0008270">
    <property type="term" value="F:zinc ion binding"/>
    <property type="evidence" value="ECO:0007669"/>
    <property type="project" value="InterPro"/>
</dbReference>
<dbReference type="Pfam" id="PF08240">
    <property type="entry name" value="ADH_N"/>
    <property type="match status" value="1"/>
</dbReference>
<dbReference type="PANTHER" id="PTHR43350:SF21">
    <property type="entry name" value="S-NITROSOMYCOTHIOL REDUCTASE MSCR"/>
    <property type="match status" value="1"/>
</dbReference>
<dbReference type="EMBL" id="WMBB01000011">
    <property type="protein sequence ID" value="MTE15773.1"/>
    <property type="molecule type" value="Genomic_DNA"/>
</dbReference>
<reference evidence="8 9" key="1">
    <citation type="submission" date="2019-11" db="EMBL/GenBank/DDBJ databases">
        <title>Nocardia sp. nov. CT2-14 isolated from soil.</title>
        <authorList>
            <person name="Kanchanasin P."/>
            <person name="Tanasupawat S."/>
            <person name="Yuki M."/>
            <person name="Kudo T."/>
        </authorList>
    </citation>
    <scope>NUCLEOTIDE SEQUENCE [LARGE SCALE GENOMIC DNA]</scope>
    <source>
        <strain evidence="8 9">CT2-14</strain>
    </source>
</reference>
<comment type="similarity">
    <text evidence="2 6">Belongs to the zinc-containing alcohol dehydrogenase family.</text>
</comment>
<dbReference type="FunFam" id="3.40.50.720:FF:000003">
    <property type="entry name" value="S-(hydroxymethyl)glutathione dehydrogenase"/>
    <property type="match status" value="1"/>
</dbReference>
<evidence type="ECO:0000313" key="8">
    <source>
        <dbReference type="EMBL" id="MTE15773.1"/>
    </source>
</evidence>
<keyword evidence="4 6" id="KW-0862">Zinc</keyword>
<evidence type="ECO:0000256" key="3">
    <source>
        <dbReference type="ARBA" id="ARBA00022723"/>
    </source>
</evidence>
<comment type="cofactor">
    <cofactor evidence="1 6">
        <name>Zn(2+)</name>
        <dbReference type="ChEBI" id="CHEBI:29105"/>
    </cofactor>
</comment>
<protein>
    <submittedName>
        <fullName evidence="8">S-(Hydroxymethyl)mycothiol dehydrogenase</fullName>
        <ecNumber evidence="8">1.1.1.306</ecNumber>
    </submittedName>
</protein>
<dbReference type="PROSITE" id="PS00059">
    <property type="entry name" value="ADH_ZINC"/>
    <property type="match status" value="1"/>
</dbReference>
<dbReference type="SUPFAM" id="SSF50129">
    <property type="entry name" value="GroES-like"/>
    <property type="match status" value="2"/>
</dbReference>
<evidence type="ECO:0000256" key="6">
    <source>
        <dbReference type="RuleBase" id="RU361277"/>
    </source>
</evidence>
<organism evidence="8 9">
    <name type="scientific">Nocardia aurantiaca</name>
    <dbReference type="NCBI Taxonomy" id="2675850"/>
    <lineage>
        <taxon>Bacteria</taxon>
        <taxon>Bacillati</taxon>
        <taxon>Actinomycetota</taxon>
        <taxon>Actinomycetes</taxon>
        <taxon>Mycobacteriales</taxon>
        <taxon>Nocardiaceae</taxon>
        <taxon>Nocardia</taxon>
    </lineage>
</organism>
<dbReference type="InterPro" id="IPR002328">
    <property type="entry name" value="ADH_Zn_CS"/>
</dbReference>
<name>A0A6I3KYA9_9NOCA</name>
<proteinExistence type="inferred from homology"/>
<dbReference type="Pfam" id="PF00107">
    <property type="entry name" value="ADH_zinc_N"/>
    <property type="match status" value="1"/>
</dbReference>
<gene>
    <name evidence="8" type="ORF">GLP40_23750</name>
</gene>
<dbReference type="InterPro" id="IPR017816">
    <property type="entry name" value="MycoS_dep_FDH"/>
</dbReference>
<dbReference type="InterPro" id="IPR020843">
    <property type="entry name" value="ER"/>
</dbReference>
<comment type="caution">
    <text evidence="8">The sequence shown here is derived from an EMBL/GenBank/DDBJ whole genome shotgun (WGS) entry which is preliminary data.</text>
</comment>
<dbReference type="NCBIfam" id="TIGR03451">
    <property type="entry name" value="mycoS_dep_FDH"/>
    <property type="match status" value="1"/>
</dbReference>
<evidence type="ECO:0000256" key="5">
    <source>
        <dbReference type="ARBA" id="ARBA00023002"/>
    </source>
</evidence>
<dbReference type="InterPro" id="IPR036291">
    <property type="entry name" value="NAD(P)-bd_dom_sf"/>
</dbReference>
<sequence length="361" mass="37831">MSQTVRGVIARSKNAPVEVTDIVIPDPGPGEAVVRVQACGVCHTDLHYREGGINDEFPFLLGHEAAGIVESVGEGVTDVEPGDFVIVNWRAVCGSCRACRKGKPWYCFSTFNAAQPMTLTDGTPLTPALGIGAFAEKTLVHAGQCTKVDPSVSPAAAGLLGCGVMAGLGAAINTGGVSRGDSVAVIGCGGVGNAAIAGAKLAGATTIIAVDIDERKLEWATGFGATHTVNAAKEDAVERVQELTDSFGADVVIDAVGRPETWKQAFYARDLAGTVVLVGVPTPDMTLEMPLIDFFSRGGSLKSSWYGDCLPSRDFPYLIELYQQGRLDLDGFVSETIALDEVEAAFTKMHHGDVLRSVVVF</sequence>
<dbReference type="InterPro" id="IPR013149">
    <property type="entry name" value="ADH-like_C"/>
</dbReference>
<dbReference type="AlphaFoldDB" id="A0A6I3KYA9"/>
<keyword evidence="5 8" id="KW-0560">Oxidoreductase</keyword>
<evidence type="ECO:0000259" key="7">
    <source>
        <dbReference type="SMART" id="SM00829"/>
    </source>
</evidence>
<keyword evidence="3 6" id="KW-0479">Metal-binding</keyword>
<dbReference type="Proteomes" id="UP000432464">
    <property type="component" value="Unassembled WGS sequence"/>
</dbReference>
<keyword evidence="9" id="KW-1185">Reference proteome</keyword>
<dbReference type="GO" id="GO:0050607">
    <property type="term" value="F:mycothiol-dependent formaldehyde dehydrogenase activity"/>
    <property type="evidence" value="ECO:0007669"/>
    <property type="project" value="UniProtKB-EC"/>
</dbReference>
<dbReference type="Gene3D" id="3.40.50.720">
    <property type="entry name" value="NAD(P)-binding Rossmann-like Domain"/>
    <property type="match status" value="1"/>
</dbReference>
<evidence type="ECO:0000256" key="1">
    <source>
        <dbReference type="ARBA" id="ARBA00001947"/>
    </source>
</evidence>
<feature type="domain" description="Enoyl reductase (ER)" evidence="7">
    <location>
        <begin position="7"/>
        <end position="359"/>
    </location>
</feature>